<feature type="compositionally biased region" description="Basic and acidic residues" evidence="1">
    <location>
        <begin position="491"/>
        <end position="536"/>
    </location>
</feature>
<reference evidence="3" key="1">
    <citation type="journal article" date="2017" name="bioRxiv">
        <title>Comparative analysis of the genomes of Stylophora pistillata and Acropora digitifera provides evidence for extensive differences between species of corals.</title>
        <authorList>
            <person name="Voolstra C.R."/>
            <person name="Li Y."/>
            <person name="Liew Y.J."/>
            <person name="Baumgarten S."/>
            <person name="Zoccola D."/>
            <person name="Flot J.-F."/>
            <person name="Tambutte S."/>
            <person name="Allemand D."/>
            <person name="Aranda M."/>
        </authorList>
    </citation>
    <scope>NUCLEOTIDE SEQUENCE [LARGE SCALE GENOMIC DNA]</scope>
</reference>
<feature type="compositionally biased region" description="Basic and acidic residues" evidence="1">
    <location>
        <begin position="621"/>
        <end position="633"/>
    </location>
</feature>
<feature type="compositionally biased region" description="Polar residues" evidence="1">
    <location>
        <begin position="429"/>
        <end position="438"/>
    </location>
</feature>
<evidence type="ECO:0000256" key="1">
    <source>
        <dbReference type="SAM" id="MobiDB-lite"/>
    </source>
</evidence>
<gene>
    <name evidence="2" type="ORF">AWC38_SpisGene14500</name>
</gene>
<feature type="compositionally biased region" description="Basic and acidic residues" evidence="1">
    <location>
        <begin position="311"/>
        <end position="344"/>
    </location>
</feature>
<dbReference type="AlphaFoldDB" id="A0A2B4RTU0"/>
<feature type="compositionally biased region" description="Basic residues" evidence="1">
    <location>
        <begin position="634"/>
        <end position="643"/>
    </location>
</feature>
<name>A0A2B4RTU0_STYPI</name>
<dbReference type="EMBL" id="LSMT01000294">
    <property type="protein sequence ID" value="PFX21021.1"/>
    <property type="molecule type" value="Genomic_DNA"/>
</dbReference>
<feature type="compositionally biased region" description="Polar residues" evidence="1">
    <location>
        <begin position="569"/>
        <end position="584"/>
    </location>
</feature>
<feature type="compositionally biased region" description="Polar residues" evidence="1">
    <location>
        <begin position="445"/>
        <end position="457"/>
    </location>
</feature>
<organism evidence="2 3">
    <name type="scientific">Stylophora pistillata</name>
    <name type="common">Smooth cauliflower coral</name>
    <dbReference type="NCBI Taxonomy" id="50429"/>
    <lineage>
        <taxon>Eukaryota</taxon>
        <taxon>Metazoa</taxon>
        <taxon>Cnidaria</taxon>
        <taxon>Anthozoa</taxon>
        <taxon>Hexacorallia</taxon>
        <taxon>Scleractinia</taxon>
        <taxon>Astrocoeniina</taxon>
        <taxon>Pocilloporidae</taxon>
        <taxon>Stylophora</taxon>
    </lineage>
</organism>
<evidence type="ECO:0000313" key="2">
    <source>
        <dbReference type="EMBL" id="PFX21021.1"/>
    </source>
</evidence>
<proteinExistence type="predicted"/>
<feature type="compositionally biased region" description="Polar residues" evidence="1">
    <location>
        <begin position="386"/>
        <end position="412"/>
    </location>
</feature>
<feature type="compositionally biased region" description="Basic and acidic residues" evidence="1">
    <location>
        <begin position="374"/>
        <end position="384"/>
    </location>
</feature>
<feature type="region of interest" description="Disordered" evidence="1">
    <location>
        <begin position="264"/>
        <end position="643"/>
    </location>
</feature>
<comment type="caution">
    <text evidence="2">The sequence shown here is derived from an EMBL/GenBank/DDBJ whole genome shotgun (WGS) entry which is preliminary data.</text>
</comment>
<accession>A0A2B4RTU0</accession>
<dbReference type="STRING" id="50429.A0A2B4RTU0"/>
<sequence>MTSAGCLKHSQKKGHNEFIFNLAPEMKQKVSKERLRPVKPLLVAMAFWNSSQSQRRDFEVVIYENDYKQLCAWVLKKTNIETGGDLFGLWADKHAAVIQFVVGPGQGCRRSSVSFYQDISYLEKIGSHMTQHEGLCHIGEWHSHHQLGLARPSGGDENTVWNNMPTYNLKRFVIFIANIESSRQNSYNVNIGCFLFELESVKGKEKQLPVLQGTFKILQKESPFNGKLLEKRNKDAEKDNKKEIEIKDLEMKISQQPEVTYFTKSTSFSNKRHQLDEESGNQTEIEKKKSRKEKKATSVGNEHTQGNKNMTPDDTKRGESRGQKETHKTVTSDSNERNESHESQAENSSGARKNDEGNTQKSGGEGTDSAGDPRTLEKKEEHEVQPGNQQSEGNADASTASHNKTQGGTSNKEPNDKEGNAKPSEAEGGNSTDANDQNASDDKIQQGNPSKESNNDGQKAMTEEGNSTDQHSKEDQDHETQPPSQVPEGDATDHNASKNKTQEETSTEESHKDGDKAMTEEGKSTEDAEPPPKEPDEISNQVDEDQTSSPKKLASGQGKAPTVGKQAAKSGSQKSGGDANNPQNRLKDQPVPKSTAKNKLGPLQLRNGPGSAKPVNQQAGKEGKVKGGGEKKGGKSNKKKPPK</sequence>
<dbReference type="Proteomes" id="UP000225706">
    <property type="component" value="Unassembled WGS sequence"/>
</dbReference>
<feature type="compositionally biased region" description="Basic and acidic residues" evidence="1">
    <location>
        <begin position="470"/>
        <end position="480"/>
    </location>
</feature>
<keyword evidence="3" id="KW-1185">Reference proteome</keyword>
<dbReference type="Gene3D" id="3.40.140.10">
    <property type="entry name" value="Cytidine Deaminase, domain 2"/>
    <property type="match status" value="1"/>
</dbReference>
<protein>
    <submittedName>
        <fullName evidence="2">Uncharacterized protein</fullName>
    </submittedName>
</protein>
<dbReference type="OrthoDB" id="5988733at2759"/>
<evidence type="ECO:0000313" key="3">
    <source>
        <dbReference type="Proteomes" id="UP000225706"/>
    </source>
</evidence>
<feature type="compositionally biased region" description="Polar residues" evidence="1">
    <location>
        <begin position="298"/>
        <end position="310"/>
    </location>
</feature>